<evidence type="ECO:0000256" key="1">
    <source>
        <dbReference type="SAM" id="Coils"/>
    </source>
</evidence>
<evidence type="ECO:0000313" key="4">
    <source>
        <dbReference type="Proteomes" id="UP001604277"/>
    </source>
</evidence>
<comment type="caution">
    <text evidence="3">The sequence shown here is derived from an EMBL/GenBank/DDBJ whole genome shotgun (WGS) entry which is preliminary data.</text>
</comment>
<organism evidence="3 4">
    <name type="scientific">Forsythia ovata</name>
    <dbReference type="NCBI Taxonomy" id="205694"/>
    <lineage>
        <taxon>Eukaryota</taxon>
        <taxon>Viridiplantae</taxon>
        <taxon>Streptophyta</taxon>
        <taxon>Embryophyta</taxon>
        <taxon>Tracheophyta</taxon>
        <taxon>Spermatophyta</taxon>
        <taxon>Magnoliopsida</taxon>
        <taxon>eudicotyledons</taxon>
        <taxon>Gunneridae</taxon>
        <taxon>Pentapetalae</taxon>
        <taxon>asterids</taxon>
        <taxon>lamiids</taxon>
        <taxon>Lamiales</taxon>
        <taxon>Oleaceae</taxon>
        <taxon>Forsythieae</taxon>
        <taxon>Forsythia</taxon>
    </lineage>
</organism>
<gene>
    <name evidence="3" type="ORF">Fot_04853</name>
</gene>
<proteinExistence type="predicted"/>
<feature type="region of interest" description="Disordered" evidence="2">
    <location>
        <begin position="259"/>
        <end position="289"/>
    </location>
</feature>
<accession>A0ABD1WNG8</accession>
<dbReference type="Proteomes" id="UP001604277">
    <property type="component" value="Unassembled WGS sequence"/>
</dbReference>
<protein>
    <submittedName>
        <fullName evidence="3">Uncharacterized protein</fullName>
    </submittedName>
</protein>
<evidence type="ECO:0000313" key="3">
    <source>
        <dbReference type="EMBL" id="KAL2551234.1"/>
    </source>
</evidence>
<name>A0ABD1WNG8_9LAMI</name>
<keyword evidence="1" id="KW-0175">Coiled coil</keyword>
<feature type="coiled-coil region" evidence="1">
    <location>
        <begin position="97"/>
        <end position="200"/>
    </location>
</feature>
<reference evidence="4" key="1">
    <citation type="submission" date="2024-07" db="EMBL/GenBank/DDBJ databases">
        <title>Two chromosome-level genome assemblies of Korean endemic species Abeliophyllum distichum and Forsythia ovata (Oleaceae).</title>
        <authorList>
            <person name="Jang H."/>
        </authorList>
    </citation>
    <scope>NUCLEOTIDE SEQUENCE [LARGE SCALE GENOMIC DNA]</scope>
</reference>
<sequence length="319" mass="34800">MALLTLLLHQGQDRRTADALPIRPIQTSSASGLTRPILPAAGTRVLARRQASDEANKNIVDEAKRKASTGQGNPTSKRSRSTDPTFNRIHSFLKQRKQEAEASATSTEAAKKEVEALKVEVAKIRNQVGTTVASVKEFKERLQATEIGYEDLAQRYANLEERDGKIFSLIDEVARLKSSLEDSLVEAERLKAKVEKAGSEAVARYSESFHLTKLNFLAELGEEDLKGDADFVDFITLDPTKVQPHLGGAVAGKAAVQPQLPTKVPSGGKDSADVRLKNPASASLPNPCGAEPQAIATPPCADPQRRLSFFFLNFLYFNY</sequence>
<dbReference type="AlphaFoldDB" id="A0ABD1WNG8"/>
<evidence type="ECO:0000256" key="2">
    <source>
        <dbReference type="SAM" id="MobiDB-lite"/>
    </source>
</evidence>
<dbReference type="EMBL" id="JBFOLJ010000002">
    <property type="protein sequence ID" value="KAL2551234.1"/>
    <property type="molecule type" value="Genomic_DNA"/>
</dbReference>
<keyword evidence="4" id="KW-1185">Reference proteome</keyword>
<feature type="compositionally biased region" description="Basic and acidic residues" evidence="2">
    <location>
        <begin position="50"/>
        <end position="65"/>
    </location>
</feature>
<feature type="region of interest" description="Disordered" evidence="2">
    <location>
        <begin position="48"/>
        <end position="86"/>
    </location>
</feature>